<feature type="non-terminal residue" evidence="8">
    <location>
        <position position="114"/>
    </location>
</feature>
<dbReference type="GO" id="GO:0016020">
    <property type="term" value="C:membrane"/>
    <property type="evidence" value="ECO:0007669"/>
    <property type="project" value="UniProtKB-SubCell"/>
</dbReference>
<evidence type="ECO:0000313" key="8">
    <source>
        <dbReference type="EMBL" id="NWI54991.1"/>
    </source>
</evidence>
<dbReference type="PANTHER" id="PTHR19256">
    <property type="entry name" value="T-CELL RECEPTOR GAMMA CHAIN"/>
    <property type="match status" value="1"/>
</dbReference>
<dbReference type="PANTHER" id="PTHR19256:SF65">
    <property type="entry name" value="T CELL RECEPTOR GAMMA CONSTANT 1-RELATED"/>
    <property type="match status" value="1"/>
</dbReference>
<proteinExistence type="predicted"/>
<dbReference type="InterPro" id="IPR051117">
    <property type="entry name" value="TRG_var/const_region"/>
</dbReference>
<sequence length="114" mass="13064">KLIYFLCSLSLDGQAQVPLKQSQLSVTKGRAADASMDCVAEGIFDPQYTFVHWYRHLPPRAPERILYIGQASVSYDDNSYRNKFSSAKRGRNVYTLKIRNINPDDEGTYYCACW</sequence>
<evidence type="ECO:0000256" key="1">
    <source>
        <dbReference type="ARBA" id="ARBA00004370"/>
    </source>
</evidence>
<keyword evidence="9" id="KW-1185">Reference proteome</keyword>
<keyword evidence="2" id="KW-0812">Transmembrane</keyword>
<keyword evidence="3" id="KW-1133">Transmembrane helix</keyword>
<evidence type="ECO:0000256" key="4">
    <source>
        <dbReference type="ARBA" id="ARBA00023136"/>
    </source>
</evidence>
<evidence type="ECO:0000313" key="9">
    <source>
        <dbReference type="Proteomes" id="UP000642973"/>
    </source>
</evidence>
<gene>
    <name evidence="8" type="primary">Trgv3</name>
    <name evidence="8" type="ORF">CALVIR_R14441</name>
</gene>
<feature type="domain" description="Ig-like" evidence="7">
    <location>
        <begin position="18"/>
        <end position="114"/>
    </location>
</feature>
<keyword evidence="4" id="KW-0472">Membrane</keyword>
<dbReference type="InterPro" id="IPR013106">
    <property type="entry name" value="Ig_V-set"/>
</dbReference>
<dbReference type="Gene3D" id="2.60.40.10">
    <property type="entry name" value="Immunoglobulins"/>
    <property type="match status" value="1"/>
</dbReference>
<protein>
    <submittedName>
        <fullName evidence="8">TRGV3 protein</fullName>
    </submittedName>
</protein>
<keyword evidence="6" id="KW-0393">Immunoglobulin domain</keyword>
<dbReference type="AlphaFoldDB" id="A0A851CCT0"/>
<comment type="caution">
    <text evidence="8">The sequence shown here is derived from an EMBL/GenBank/DDBJ whole genome shotgun (WGS) entry which is preliminary data.</text>
</comment>
<evidence type="ECO:0000256" key="3">
    <source>
        <dbReference type="ARBA" id="ARBA00022989"/>
    </source>
</evidence>
<evidence type="ECO:0000259" key="7">
    <source>
        <dbReference type="PROSITE" id="PS50835"/>
    </source>
</evidence>
<dbReference type="InterPro" id="IPR007110">
    <property type="entry name" value="Ig-like_dom"/>
</dbReference>
<dbReference type="Proteomes" id="UP000642973">
    <property type="component" value="Unassembled WGS sequence"/>
</dbReference>
<evidence type="ECO:0000256" key="6">
    <source>
        <dbReference type="ARBA" id="ARBA00023319"/>
    </source>
</evidence>
<reference evidence="8" key="1">
    <citation type="submission" date="2019-10" db="EMBL/GenBank/DDBJ databases">
        <title>Bird 10,000 Genomes (B10K) Project - Family phase.</title>
        <authorList>
            <person name="Zhang G."/>
        </authorList>
    </citation>
    <scope>NUCLEOTIDE SEQUENCE</scope>
    <source>
        <strain evidence="8">B10K-DU-002-55</strain>
        <tissue evidence="8">Muscle</tissue>
    </source>
</reference>
<accession>A0A851CCT0</accession>
<evidence type="ECO:0000256" key="5">
    <source>
        <dbReference type="ARBA" id="ARBA00023170"/>
    </source>
</evidence>
<evidence type="ECO:0000256" key="2">
    <source>
        <dbReference type="ARBA" id="ARBA00022692"/>
    </source>
</evidence>
<comment type="subcellular location">
    <subcellularLocation>
        <location evidence="1">Membrane</location>
    </subcellularLocation>
</comment>
<dbReference type="PROSITE" id="PS50835">
    <property type="entry name" value="IG_LIKE"/>
    <property type="match status" value="1"/>
</dbReference>
<name>A0A851CCT0_CALVR</name>
<feature type="non-terminal residue" evidence="8">
    <location>
        <position position="1"/>
    </location>
</feature>
<dbReference type="SMART" id="SM00406">
    <property type="entry name" value="IGv"/>
    <property type="match status" value="1"/>
</dbReference>
<dbReference type="Pfam" id="PF07686">
    <property type="entry name" value="V-set"/>
    <property type="match status" value="1"/>
</dbReference>
<organism evidence="8 9">
    <name type="scientific">Calyptomena viridis</name>
    <name type="common">Lesser green broadbill</name>
    <dbReference type="NCBI Taxonomy" id="135972"/>
    <lineage>
        <taxon>Eukaryota</taxon>
        <taxon>Metazoa</taxon>
        <taxon>Chordata</taxon>
        <taxon>Craniata</taxon>
        <taxon>Vertebrata</taxon>
        <taxon>Euteleostomi</taxon>
        <taxon>Archelosauria</taxon>
        <taxon>Archosauria</taxon>
        <taxon>Dinosauria</taxon>
        <taxon>Saurischia</taxon>
        <taxon>Theropoda</taxon>
        <taxon>Coelurosauria</taxon>
        <taxon>Aves</taxon>
        <taxon>Neognathae</taxon>
        <taxon>Neoaves</taxon>
        <taxon>Telluraves</taxon>
        <taxon>Australaves</taxon>
        <taxon>Passeriformes</taxon>
        <taxon>Eurylaimidae</taxon>
        <taxon>Calyptomena</taxon>
    </lineage>
</organism>
<keyword evidence="5" id="KW-0675">Receptor</keyword>
<dbReference type="InterPro" id="IPR036179">
    <property type="entry name" value="Ig-like_dom_sf"/>
</dbReference>
<dbReference type="SUPFAM" id="SSF48726">
    <property type="entry name" value="Immunoglobulin"/>
    <property type="match status" value="1"/>
</dbReference>
<dbReference type="InterPro" id="IPR013783">
    <property type="entry name" value="Ig-like_fold"/>
</dbReference>
<dbReference type="EMBL" id="WEIV01015531">
    <property type="protein sequence ID" value="NWI54991.1"/>
    <property type="molecule type" value="Genomic_DNA"/>
</dbReference>